<dbReference type="AlphaFoldDB" id="U7V3N6"/>
<accession>U7V3N6</accession>
<comment type="caution">
    <text evidence="1">The sequence shown here is derived from an EMBL/GenBank/DDBJ whole genome shotgun (WGS) entry which is preliminary data.</text>
</comment>
<name>U7V3N6_9FUSO</name>
<sequence length="98" mass="11404">MSLQNKFIDLVTSEKIEDFLSKDSLVCFSFTSEIDSWQTLAEYDGWKLQINTKNGICRVVDSHIIRKVSSSVKKIEELIESYIEKVNEKVEFMTLLFC</sequence>
<protein>
    <submittedName>
        <fullName evidence="1">Uncharacterized protein</fullName>
    </submittedName>
</protein>
<evidence type="ECO:0000313" key="2">
    <source>
        <dbReference type="Proteomes" id="UP000017081"/>
    </source>
</evidence>
<organism evidence="1 2">
    <name type="scientific">Cetobacterium somerae ATCC BAA-474</name>
    <dbReference type="NCBI Taxonomy" id="1319815"/>
    <lineage>
        <taxon>Bacteria</taxon>
        <taxon>Fusobacteriati</taxon>
        <taxon>Fusobacteriota</taxon>
        <taxon>Fusobacteriia</taxon>
        <taxon>Fusobacteriales</taxon>
        <taxon>Fusobacteriaceae</taxon>
        <taxon>Cetobacterium</taxon>
    </lineage>
</organism>
<reference evidence="1 2" key="1">
    <citation type="submission" date="2013-08" db="EMBL/GenBank/DDBJ databases">
        <authorList>
            <person name="Weinstock G."/>
            <person name="Sodergren E."/>
            <person name="Wylie T."/>
            <person name="Fulton L."/>
            <person name="Fulton R."/>
            <person name="Fronick C."/>
            <person name="O'Laughlin M."/>
            <person name="Godfrey J."/>
            <person name="Miner T."/>
            <person name="Herter B."/>
            <person name="Appelbaum E."/>
            <person name="Cordes M."/>
            <person name="Lek S."/>
            <person name="Wollam A."/>
            <person name="Pepin K.H."/>
            <person name="Palsikar V.B."/>
            <person name="Mitreva M."/>
            <person name="Wilson R.K."/>
        </authorList>
    </citation>
    <scope>NUCLEOTIDE SEQUENCE [LARGE SCALE GENOMIC DNA]</scope>
    <source>
        <strain evidence="1 2">ATCC BAA-474</strain>
    </source>
</reference>
<gene>
    <name evidence="1" type="ORF">HMPREF0202_02742</name>
</gene>
<evidence type="ECO:0000313" key="1">
    <source>
        <dbReference type="EMBL" id="ERT65769.1"/>
    </source>
</evidence>
<proteinExistence type="predicted"/>
<dbReference type="Proteomes" id="UP000017081">
    <property type="component" value="Unassembled WGS sequence"/>
</dbReference>
<keyword evidence="2" id="KW-1185">Reference proteome</keyword>
<dbReference type="EMBL" id="AXZF01000160">
    <property type="protein sequence ID" value="ERT65769.1"/>
    <property type="molecule type" value="Genomic_DNA"/>
</dbReference>
<dbReference type="RefSeq" id="WP_023052270.1">
    <property type="nucleotide sequence ID" value="NZ_CP173070.2"/>
</dbReference>
<dbReference type="HOGENOM" id="CLU_2328644_0_0_0"/>